<feature type="domain" description="Phosphoadenosine phosphosulphate reductase" evidence="13">
    <location>
        <begin position="57"/>
        <end position="232"/>
    </location>
</feature>
<evidence type="ECO:0000256" key="7">
    <source>
        <dbReference type="ARBA" id="ARBA00022741"/>
    </source>
</evidence>
<protein>
    <recommendedName>
        <fullName evidence="2">FAD synthase</fullName>
        <ecNumber evidence="2">2.7.7.2</ecNumber>
    </recommendedName>
    <alternativeName>
        <fullName evidence="10">FAD pyrophosphorylase</fullName>
    </alternativeName>
    <alternativeName>
        <fullName evidence="11">FMN adenylyltransferase</fullName>
    </alternativeName>
</protein>
<evidence type="ECO:0000313" key="14">
    <source>
        <dbReference type="EMBL" id="KAK5780894.1"/>
    </source>
</evidence>
<comment type="pathway">
    <text evidence="1">Cofactor biosynthesis; FAD biosynthesis; FAD from FMN: step 1/1.</text>
</comment>
<organism evidence="14 15">
    <name type="scientific">Arxiozyma heterogenica</name>
    <dbReference type="NCBI Taxonomy" id="278026"/>
    <lineage>
        <taxon>Eukaryota</taxon>
        <taxon>Fungi</taxon>
        <taxon>Dikarya</taxon>
        <taxon>Ascomycota</taxon>
        <taxon>Saccharomycotina</taxon>
        <taxon>Saccharomycetes</taxon>
        <taxon>Saccharomycetales</taxon>
        <taxon>Saccharomycetaceae</taxon>
        <taxon>Arxiozyma</taxon>
    </lineage>
</organism>
<evidence type="ECO:0000313" key="15">
    <source>
        <dbReference type="Proteomes" id="UP001306508"/>
    </source>
</evidence>
<evidence type="ECO:0000256" key="5">
    <source>
        <dbReference type="ARBA" id="ARBA00022679"/>
    </source>
</evidence>
<dbReference type="GO" id="GO:0005524">
    <property type="term" value="F:ATP binding"/>
    <property type="evidence" value="ECO:0007669"/>
    <property type="project" value="UniProtKB-KW"/>
</dbReference>
<evidence type="ECO:0000259" key="13">
    <source>
        <dbReference type="Pfam" id="PF01507"/>
    </source>
</evidence>
<evidence type="ECO:0000256" key="9">
    <source>
        <dbReference type="ARBA" id="ARBA00022840"/>
    </source>
</evidence>
<name>A0AAN7WLN8_9SACH</name>
<dbReference type="InterPro" id="IPR002500">
    <property type="entry name" value="PAPS_reduct_dom"/>
</dbReference>
<dbReference type="Proteomes" id="UP001306508">
    <property type="component" value="Unassembled WGS sequence"/>
</dbReference>
<evidence type="ECO:0000256" key="11">
    <source>
        <dbReference type="ARBA" id="ARBA00031871"/>
    </source>
</evidence>
<sequence>MSLGEVAEVCYNITSSFLRLQLNATEITKETQRAVLRTRHYFLNDIFPYWNPLNNEISFAYNGGKDCQVLLLLYLSALWEYYMIQICTSQYEPKFHSFPLKKLPTVFINSNETFPALESFITMTTQRYHLSLYEDKQFSGCSNDMATEFQKYLDLNPMTKAIIIGVRHSDPHGDMLKTVQMTDSNWPQFIRLQPLLEWDLANIWSFLLYSGEPICPLYRYGYTSLGGINNTIPNPYLKKQSNSNQNYDKDLNDTINNFPFQYELNNSIRTSTQSNSKRWETDDADLIALNDKYLPGWYLIDDSKERAGRIKIHKNKG</sequence>
<gene>
    <name evidence="14" type="ORF">RI543_002021</name>
</gene>
<dbReference type="GO" id="GO:0003919">
    <property type="term" value="F:FMN adenylyltransferase activity"/>
    <property type="evidence" value="ECO:0007669"/>
    <property type="project" value="UniProtKB-EC"/>
</dbReference>
<evidence type="ECO:0000256" key="8">
    <source>
        <dbReference type="ARBA" id="ARBA00022827"/>
    </source>
</evidence>
<evidence type="ECO:0000256" key="12">
    <source>
        <dbReference type="ARBA" id="ARBA00049494"/>
    </source>
</evidence>
<keyword evidence="15" id="KW-1185">Reference proteome</keyword>
<comment type="catalytic activity">
    <reaction evidence="12">
        <text>FMN + ATP + H(+) = FAD + diphosphate</text>
        <dbReference type="Rhea" id="RHEA:17237"/>
        <dbReference type="ChEBI" id="CHEBI:15378"/>
        <dbReference type="ChEBI" id="CHEBI:30616"/>
        <dbReference type="ChEBI" id="CHEBI:33019"/>
        <dbReference type="ChEBI" id="CHEBI:57692"/>
        <dbReference type="ChEBI" id="CHEBI:58210"/>
        <dbReference type="EC" id="2.7.7.2"/>
    </reaction>
</comment>
<evidence type="ECO:0000256" key="1">
    <source>
        <dbReference type="ARBA" id="ARBA00004726"/>
    </source>
</evidence>
<keyword evidence="3" id="KW-0285">Flavoprotein</keyword>
<dbReference type="PANTHER" id="PTHR23293:SF9">
    <property type="entry name" value="FAD SYNTHASE"/>
    <property type="match status" value="1"/>
</dbReference>
<comment type="caution">
    <text evidence="14">The sequence shown here is derived from an EMBL/GenBank/DDBJ whole genome shotgun (WGS) entry which is preliminary data.</text>
</comment>
<keyword evidence="6" id="KW-0548">Nucleotidyltransferase</keyword>
<dbReference type="SUPFAM" id="SSF52402">
    <property type="entry name" value="Adenine nucleotide alpha hydrolases-like"/>
    <property type="match status" value="1"/>
</dbReference>
<keyword evidence="5" id="KW-0808">Transferase</keyword>
<reference evidence="15" key="1">
    <citation type="submission" date="2023-07" db="EMBL/GenBank/DDBJ databases">
        <title>A draft genome of Kazachstania heterogenica Y-27499.</title>
        <authorList>
            <person name="Donic C."/>
            <person name="Kralova J.S."/>
            <person name="Fidel L."/>
            <person name="Ben-Dor S."/>
            <person name="Jung S."/>
        </authorList>
    </citation>
    <scope>NUCLEOTIDE SEQUENCE [LARGE SCALE GENOMIC DNA]</scope>
    <source>
        <strain evidence="15">Y27499</strain>
    </source>
</reference>
<evidence type="ECO:0000256" key="4">
    <source>
        <dbReference type="ARBA" id="ARBA00022643"/>
    </source>
</evidence>
<accession>A0AAN7WLN8</accession>
<keyword evidence="7" id="KW-0547">Nucleotide-binding</keyword>
<keyword evidence="8" id="KW-0274">FAD</keyword>
<dbReference type="EC" id="2.7.7.2" evidence="2"/>
<dbReference type="Pfam" id="PF01507">
    <property type="entry name" value="PAPS_reduct"/>
    <property type="match status" value="1"/>
</dbReference>
<evidence type="ECO:0000256" key="2">
    <source>
        <dbReference type="ARBA" id="ARBA00012393"/>
    </source>
</evidence>
<dbReference type="Gene3D" id="3.40.50.620">
    <property type="entry name" value="HUPs"/>
    <property type="match status" value="1"/>
</dbReference>
<keyword evidence="9" id="KW-0067">ATP-binding</keyword>
<evidence type="ECO:0000256" key="10">
    <source>
        <dbReference type="ARBA" id="ARBA00031145"/>
    </source>
</evidence>
<evidence type="ECO:0000256" key="6">
    <source>
        <dbReference type="ARBA" id="ARBA00022695"/>
    </source>
</evidence>
<evidence type="ECO:0000256" key="3">
    <source>
        <dbReference type="ARBA" id="ARBA00022630"/>
    </source>
</evidence>
<dbReference type="InterPro" id="IPR014729">
    <property type="entry name" value="Rossmann-like_a/b/a_fold"/>
</dbReference>
<dbReference type="EMBL" id="JAWIZZ010000040">
    <property type="protein sequence ID" value="KAK5780894.1"/>
    <property type="molecule type" value="Genomic_DNA"/>
</dbReference>
<proteinExistence type="predicted"/>
<keyword evidence="4" id="KW-0288">FMN</keyword>
<dbReference type="PANTHER" id="PTHR23293">
    <property type="entry name" value="FAD SYNTHETASE-RELATED FMN ADENYLYLTRANSFERASE"/>
    <property type="match status" value="1"/>
</dbReference>
<dbReference type="AlphaFoldDB" id="A0AAN7WLN8"/>
<dbReference type="GO" id="GO:0006747">
    <property type="term" value="P:FAD biosynthetic process"/>
    <property type="evidence" value="ECO:0007669"/>
    <property type="project" value="TreeGrafter"/>
</dbReference>